<dbReference type="RefSeq" id="WP_275229509.1">
    <property type="nucleotide sequence ID" value="NZ_JARESE010000062.1"/>
</dbReference>
<protein>
    <submittedName>
        <fullName evidence="5">Oxidoreductase</fullName>
    </submittedName>
</protein>
<feature type="region of interest" description="Disordered" evidence="4">
    <location>
        <begin position="200"/>
        <end position="223"/>
    </location>
</feature>
<dbReference type="PRINTS" id="PR00081">
    <property type="entry name" value="GDHRDH"/>
</dbReference>
<proteinExistence type="inferred from homology"/>
<feature type="compositionally biased region" description="Basic and acidic residues" evidence="4">
    <location>
        <begin position="204"/>
        <end position="214"/>
    </location>
</feature>
<dbReference type="PANTHER" id="PTHR43976">
    <property type="entry name" value="SHORT CHAIN DEHYDROGENASE"/>
    <property type="match status" value="1"/>
</dbReference>
<evidence type="ECO:0000256" key="2">
    <source>
        <dbReference type="ARBA" id="ARBA00023002"/>
    </source>
</evidence>
<evidence type="ECO:0000256" key="4">
    <source>
        <dbReference type="SAM" id="MobiDB-lite"/>
    </source>
</evidence>
<dbReference type="PANTHER" id="PTHR43976:SF16">
    <property type="entry name" value="SHORT-CHAIN DEHYDROGENASE_REDUCTASE FAMILY PROTEIN"/>
    <property type="match status" value="1"/>
</dbReference>
<dbReference type="InterPro" id="IPR051911">
    <property type="entry name" value="SDR_oxidoreductase"/>
</dbReference>
<dbReference type="NCBIfam" id="NF004824">
    <property type="entry name" value="PRK06180.1"/>
    <property type="match status" value="1"/>
</dbReference>
<evidence type="ECO:0000313" key="6">
    <source>
        <dbReference type="Proteomes" id="UP001216253"/>
    </source>
</evidence>
<name>A0ABT5WU77_9SPHN</name>
<reference evidence="5 6" key="1">
    <citation type="submission" date="2023-03" db="EMBL/GenBank/DDBJ databases">
        <title>NovoSphingobium album sp. nov. isolated from polycyclic aromatic hydrocarbons- and heavy-metal polluted soil.</title>
        <authorList>
            <person name="Liu Z."/>
            <person name="Wang K."/>
        </authorList>
    </citation>
    <scope>NUCLEOTIDE SEQUENCE [LARGE SCALE GENOMIC DNA]</scope>
    <source>
        <strain evidence="5 6">H3SJ31-1</strain>
    </source>
</reference>
<evidence type="ECO:0000313" key="5">
    <source>
        <dbReference type="EMBL" id="MDE8653432.1"/>
    </source>
</evidence>
<evidence type="ECO:0000256" key="3">
    <source>
        <dbReference type="RuleBase" id="RU000363"/>
    </source>
</evidence>
<dbReference type="Gene3D" id="3.40.50.720">
    <property type="entry name" value="NAD(P)-binding Rossmann-like Domain"/>
    <property type="match status" value="1"/>
</dbReference>
<dbReference type="PRINTS" id="PR00080">
    <property type="entry name" value="SDRFAMILY"/>
</dbReference>
<dbReference type="InterPro" id="IPR036291">
    <property type="entry name" value="NAD(P)-bd_dom_sf"/>
</dbReference>
<dbReference type="Pfam" id="PF00106">
    <property type="entry name" value="adh_short"/>
    <property type="match status" value="1"/>
</dbReference>
<comment type="caution">
    <text evidence="5">The sequence shown here is derived from an EMBL/GenBank/DDBJ whole genome shotgun (WGS) entry which is preliminary data.</text>
</comment>
<dbReference type="Proteomes" id="UP001216253">
    <property type="component" value="Unassembled WGS sequence"/>
</dbReference>
<comment type="similarity">
    <text evidence="1 3">Belongs to the short-chain dehydrogenases/reductases (SDR) family.</text>
</comment>
<accession>A0ABT5WU77</accession>
<dbReference type="InterPro" id="IPR002347">
    <property type="entry name" value="SDR_fam"/>
</dbReference>
<dbReference type="CDD" id="cd05374">
    <property type="entry name" value="17beta-HSD-like_SDR_c"/>
    <property type="match status" value="1"/>
</dbReference>
<keyword evidence="6" id="KW-1185">Reference proteome</keyword>
<dbReference type="SUPFAM" id="SSF51735">
    <property type="entry name" value="NAD(P)-binding Rossmann-fold domains"/>
    <property type="match status" value="1"/>
</dbReference>
<keyword evidence="2" id="KW-0560">Oxidoreductase</keyword>
<evidence type="ECO:0000256" key="1">
    <source>
        <dbReference type="ARBA" id="ARBA00006484"/>
    </source>
</evidence>
<organism evidence="5 6">
    <name type="scientific">Novosphingobium album</name>
    <name type="common">ex Liu et al. 2023</name>
    <dbReference type="NCBI Taxonomy" id="3031130"/>
    <lineage>
        <taxon>Bacteria</taxon>
        <taxon>Pseudomonadati</taxon>
        <taxon>Pseudomonadota</taxon>
        <taxon>Alphaproteobacteria</taxon>
        <taxon>Sphingomonadales</taxon>
        <taxon>Sphingomonadaceae</taxon>
        <taxon>Novosphingobium</taxon>
    </lineage>
</organism>
<gene>
    <name evidence="5" type="ORF">PYV00_17170</name>
</gene>
<sequence length="278" mass="29470">MATWFITGCSSGLGHALATAVLEAGFNAVVTARDAGKVKEFEEAFPGQALAVALDLNDKPSIGDAVAQATARFGDIDVLVNNAGYGYRAAIEEGDEHDVAELFATHVFGPVALMKAVLPAMRARRQGTIVNFSSIAAQFFNPGSGYYSAAKMAQEGITLTLKMEVEPLGLRVMVIEPGAFRTDFAGRSLKGVRTAIDDYADTVGPRRKENDRTDGTQPGDPTRAAKLIVETVARPRLPSRLLLGSDAVTIVRKGLNAQLAEIDAAQATSEATDFPNND</sequence>
<dbReference type="EMBL" id="JARESE010000062">
    <property type="protein sequence ID" value="MDE8653432.1"/>
    <property type="molecule type" value="Genomic_DNA"/>
</dbReference>